<protein>
    <recommendedName>
        <fullName evidence="4">Glycosyltransferase RgtA/B/C/D-like domain-containing protein</fullName>
    </recommendedName>
</protein>
<evidence type="ECO:0000313" key="3">
    <source>
        <dbReference type="Proteomes" id="UP000652763"/>
    </source>
</evidence>
<feature type="transmembrane region" description="Helical" evidence="1">
    <location>
        <begin position="454"/>
        <end position="474"/>
    </location>
</feature>
<feature type="transmembrane region" description="Helical" evidence="1">
    <location>
        <begin position="231"/>
        <end position="247"/>
    </location>
</feature>
<feature type="transmembrane region" description="Helical" evidence="1">
    <location>
        <begin position="29"/>
        <end position="51"/>
    </location>
</feature>
<organism evidence="2 3">
    <name type="scientific">Arthrobacter pullicola</name>
    <dbReference type="NCBI Taxonomy" id="2762224"/>
    <lineage>
        <taxon>Bacteria</taxon>
        <taxon>Bacillati</taxon>
        <taxon>Actinomycetota</taxon>
        <taxon>Actinomycetes</taxon>
        <taxon>Micrococcales</taxon>
        <taxon>Micrococcaceae</taxon>
        <taxon>Arthrobacter</taxon>
    </lineage>
</organism>
<feature type="transmembrane region" description="Helical" evidence="1">
    <location>
        <begin position="298"/>
        <end position="318"/>
    </location>
</feature>
<feature type="transmembrane region" description="Helical" evidence="1">
    <location>
        <begin position="480"/>
        <end position="500"/>
    </location>
</feature>
<feature type="transmembrane region" description="Helical" evidence="1">
    <location>
        <begin position="254"/>
        <end position="286"/>
    </location>
</feature>
<feature type="transmembrane region" description="Helical" evidence="1">
    <location>
        <begin position="507"/>
        <end position="529"/>
    </location>
</feature>
<accession>A0ABR8YHV0</accession>
<comment type="caution">
    <text evidence="2">The sequence shown here is derived from an EMBL/GenBank/DDBJ whole genome shotgun (WGS) entry which is preliminary data.</text>
</comment>
<evidence type="ECO:0000313" key="2">
    <source>
        <dbReference type="EMBL" id="MBD8043706.1"/>
    </source>
</evidence>
<keyword evidence="1" id="KW-0472">Membrane</keyword>
<sequence>MTAVHARTPLPAGPETVPRKAGLLPRIAGLAWCAVILWLLCSNLVLPSFGISRYETWAAVLGGAGVLGLTVAFPWLLARMDAGLAGLRWLRVLLSVLGWSVLFSCQARAADAVRLPPDWDAAPVFYSALALADGAPGNVDVSYFQINPNNLLLMLLLSKFMETAQALGVTDLRQSVAYLNAAVLFCGMLLTYAAAALLGGRQTARLTLVPSIILILFSPWLPVFYSDTVGLLFPILIFCLLAAAGRCRWPARMLLWAAAGAAAAVGYGIKPTVLICLAAAALVGLFSIRRGRWRQDALSVLLAMAVAGGSFAGMHGAVQAWERSSVVNGDPASREPAIPPTHFLKVGAQQYPGPNGDYYGAYNEPDRLGTLSIEDPQERFDAGLQAYRERVEAMGPAGYAGFLNAKLRWITGDGSFFGWGEGGMTADQFLADDGLSRSIQDFYGPGRPGFGFSLSLWQGTWFLLLALCGGAVFLRDPRLAALGPVMARISLLGLLLFLMFSEGRARFLYLYVPYFIVLGAVSLQCLPVLTGRWGATRRGRQPVEDGAKVVE</sequence>
<keyword evidence="3" id="KW-1185">Reference proteome</keyword>
<reference evidence="2 3" key="1">
    <citation type="submission" date="2020-08" db="EMBL/GenBank/DDBJ databases">
        <title>A Genomic Blueprint of the Chicken Gut Microbiome.</title>
        <authorList>
            <person name="Gilroy R."/>
            <person name="Ravi A."/>
            <person name="Getino M."/>
            <person name="Pursley I."/>
            <person name="Horton D.L."/>
            <person name="Alikhan N.-F."/>
            <person name="Baker D."/>
            <person name="Gharbi K."/>
            <person name="Hall N."/>
            <person name="Watson M."/>
            <person name="Adriaenssens E.M."/>
            <person name="Foster-Nyarko E."/>
            <person name="Jarju S."/>
            <person name="Secka A."/>
            <person name="Antonio M."/>
            <person name="Oren A."/>
            <person name="Chaudhuri R."/>
            <person name="La Ragione R.M."/>
            <person name="Hildebrand F."/>
            <person name="Pallen M.J."/>
        </authorList>
    </citation>
    <scope>NUCLEOTIDE SEQUENCE [LARGE SCALE GENOMIC DNA]</scope>
    <source>
        <strain evidence="2 3">Sa2BUA2</strain>
    </source>
</reference>
<dbReference type="RefSeq" id="WP_191746624.1">
    <property type="nucleotide sequence ID" value="NZ_JACSQC010000003.1"/>
</dbReference>
<keyword evidence="1" id="KW-0812">Transmembrane</keyword>
<dbReference type="EMBL" id="JACSQC010000003">
    <property type="protein sequence ID" value="MBD8043706.1"/>
    <property type="molecule type" value="Genomic_DNA"/>
</dbReference>
<gene>
    <name evidence="2" type="ORF">H9638_07755</name>
</gene>
<feature type="transmembrane region" description="Helical" evidence="1">
    <location>
        <begin position="206"/>
        <end position="225"/>
    </location>
</feature>
<keyword evidence="1" id="KW-1133">Transmembrane helix</keyword>
<name>A0ABR8YHV0_9MICC</name>
<feature type="transmembrane region" description="Helical" evidence="1">
    <location>
        <begin position="177"/>
        <end position="199"/>
    </location>
</feature>
<evidence type="ECO:0008006" key="4">
    <source>
        <dbReference type="Google" id="ProtNLM"/>
    </source>
</evidence>
<dbReference type="Proteomes" id="UP000652763">
    <property type="component" value="Unassembled WGS sequence"/>
</dbReference>
<proteinExistence type="predicted"/>
<feature type="transmembrane region" description="Helical" evidence="1">
    <location>
        <begin position="57"/>
        <end position="77"/>
    </location>
</feature>
<evidence type="ECO:0000256" key="1">
    <source>
        <dbReference type="SAM" id="Phobius"/>
    </source>
</evidence>